<gene>
    <name evidence="1" type="ORF">L596_002513</name>
</gene>
<accession>A0A4V6I7F6</accession>
<reference evidence="1 2" key="1">
    <citation type="journal article" date="2015" name="Genome Biol.">
        <title>Comparative genomics of Steinernema reveals deeply conserved gene regulatory networks.</title>
        <authorList>
            <person name="Dillman A.R."/>
            <person name="Macchietto M."/>
            <person name="Porter C.F."/>
            <person name="Rogers A."/>
            <person name="Williams B."/>
            <person name="Antoshechkin I."/>
            <person name="Lee M.M."/>
            <person name="Goodwin Z."/>
            <person name="Lu X."/>
            <person name="Lewis E.E."/>
            <person name="Goodrich-Blair H."/>
            <person name="Stock S.P."/>
            <person name="Adams B.J."/>
            <person name="Sternberg P.W."/>
            <person name="Mortazavi A."/>
        </authorList>
    </citation>
    <scope>NUCLEOTIDE SEQUENCE [LARGE SCALE GENOMIC DNA]</scope>
    <source>
        <strain evidence="1 2">ALL</strain>
    </source>
</reference>
<keyword evidence="2" id="KW-1185">Reference proteome</keyword>
<reference evidence="1 2" key="2">
    <citation type="journal article" date="2019" name="G3 (Bethesda)">
        <title>Hybrid Assembly of the Genome of the Entomopathogenic Nematode Steinernema carpocapsae Identifies the X-Chromosome.</title>
        <authorList>
            <person name="Serra L."/>
            <person name="Macchietto M."/>
            <person name="Macias-Munoz A."/>
            <person name="McGill C.J."/>
            <person name="Rodriguez I.M."/>
            <person name="Rodriguez B."/>
            <person name="Murad R."/>
            <person name="Mortazavi A."/>
        </authorList>
    </citation>
    <scope>NUCLEOTIDE SEQUENCE [LARGE SCALE GENOMIC DNA]</scope>
    <source>
        <strain evidence="1 2">ALL</strain>
    </source>
</reference>
<comment type="caution">
    <text evidence="1">The sequence shown here is derived from an EMBL/GenBank/DDBJ whole genome shotgun (WGS) entry which is preliminary data.</text>
</comment>
<proteinExistence type="predicted"/>
<dbReference type="EMBL" id="CM016762">
    <property type="protein sequence ID" value="TMS35033.1"/>
    <property type="molecule type" value="Genomic_DNA"/>
</dbReference>
<organism evidence="1 2">
    <name type="scientific">Steinernema carpocapsae</name>
    <name type="common">Entomopathogenic nematode</name>
    <dbReference type="NCBI Taxonomy" id="34508"/>
    <lineage>
        <taxon>Eukaryota</taxon>
        <taxon>Metazoa</taxon>
        <taxon>Ecdysozoa</taxon>
        <taxon>Nematoda</taxon>
        <taxon>Chromadorea</taxon>
        <taxon>Rhabditida</taxon>
        <taxon>Tylenchina</taxon>
        <taxon>Panagrolaimomorpha</taxon>
        <taxon>Strongyloidoidea</taxon>
        <taxon>Steinernematidae</taxon>
        <taxon>Steinernema</taxon>
    </lineage>
</organism>
<dbReference type="Proteomes" id="UP000298663">
    <property type="component" value="Chromosome X"/>
</dbReference>
<dbReference type="EMBL" id="AZBU02000001">
    <property type="protein sequence ID" value="TMS35033.1"/>
    <property type="molecule type" value="Genomic_DNA"/>
</dbReference>
<dbReference type="AlphaFoldDB" id="A0A4V6I7F6"/>
<evidence type="ECO:0000313" key="2">
    <source>
        <dbReference type="Proteomes" id="UP000298663"/>
    </source>
</evidence>
<sequence>MTQSCKVRSLYDNVKEAVCISKTFNMLKRLLSGLFLFFFLFELLDAKPLRAVKIFVKMDKHHDHQLIVRLEKILHVRRARTTPQTISPPSGPVVKRINPSMMCYMHVLSC</sequence>
<evidence type="ECO:0000313" key="1">
    <source>
        <dbReference type="EMBL" id="TMS35033.1"/>
    </source>
</evidence>
<name>A0A4V6I7F6_STECR</name>
<protein>
    <submittedName>
        <fullName evidence="1">Uncharacterized protein</fullName>
    </submittedName>
</protein>